<reference evidence="6" key="1">
    <citation type="submission" date="2016-10" db="EMBL/GenBank/DDBJ databases">
        <authorList>
            <person name="Varghese N."/>
            <person name="Submissions S."/>
        </authorList>
    </citation>
    <scope>NUCLEOTIDE SEQUENCE [LARGE SCALE GENOMIC DNA]</scope>
    <source>
        <strain evidence="6">UNC178MFTsu3.1</strain>
    </source>
</reference>
<dbReference type="SUPFAM" id="SSF51197">
    <property type="entry name" value="Clavaminate synthase-like"/>
    <property type="match status" value="1"/>
</dbReference>
<evidence type="ECO:0000313" key="5">
    <source>
        <dbReference type="EMBL" id="SFF49275.1"/>
    </source>
</evidence>
<dbReference type="PANTHER" id="PTHR46332:SF5">
    <property type="entry name" value="ASPARTATE BETA-HYDROXYLASE DOMAIN CONTAINING 2"/>
    <property type="match status" value="1"/>
</dbReference>
<sequence length="235" mass="26326">MSRLYDLSSQALRSLYDARVATPPVLDLAERFPDGFRFADAWTALRDEALALTHQIQAVPRFHELMAEQRAISDNDGHDWRMYLLKVYGNDVDDHMAACPFLGELVRTSPDVLSATLSFLAPHKHIPRHRGPFKGVLRFQLGLSVPVREDGTPAAVLRLADQDYRIGDGDAMLWDDTFPHEVWNDSDQWRIALLLDVRRGDLPPDLALLSRLLIAGIGAVARRRLPAMVAGGRNA</sequence>
<dbReference type="STRING" id="500610.SAMN02799615_03820"/>
<gene>
    <name evidence="5" type="ORF">SAMN02799615_03820</name>
</gene>
<organism evidence="5 6">
    <name type="scientific">Dyella marensis</name>
    <dbReference type="NCBI Taxonomy" id="500610"/>
    <lineage>
        <taxon>Bacteria</taxon>
        <taxon>Pseudomonadati</taxon>
        <taxon>Pseudomonadota</taxon>
        <taxon>Gammaproteobacteria</taxon>
        <taxon>Lysobacterales</taxon>
        <taxon>Rhodanobacteraceae</taxon>
        <taxon>Dyella</taxon>
    </lineage>
</organism>
<dbReference type="Proteomes" id="UP000199477">
    <property type="component" value="Unassembled WGS sequence"/>
</dbReference>
<name>A0A1I2J3L6_9GAMM</name>
<evidence type="ECO:0000256" key="3">
    <source>
        <dbReference type="ARBA" id="ARBA00023002"/>
    </source>
</evidence>
<dbReference type="PANTHER" id="PTHR46332">
    <property type="entry name" value="ASPARTATE BETA-HYDROXYLASE DOMAIN-CONTAINING PROTEIN 2"/>
    <property type="match status" value="1"/>
</dbReference>
<evidence type="ECO:0000256" key="2">
    <source>
        <dbReference type="ARBA" id="ARBA00022964"/>
    </source>
</evidence>
<dbReference type="Pfam" id="PF05118">
    <property type="entry name" value="Asp_Arg_Hydrox"/>
    <property type="match status" value="1"/>
</dbReference>
<dbReference type="EMBL" id="FONH01000021">
    <property type="protein sequence ID" value="SFF49275.1"/>
    <property type="molecule type" value="Genomic_DNA"/>
</dbReference>
<protein>
    <submittedName>
        <fullName evidence="5">Aspartate beta-hydroxylase</fullName>
    </submittedName>
</protein>
<keyword evidence="3" id="KW-0560">Oxidoreductase</keyword>
<dbReference type="AlphaFoldDB" id="A0A1I2J3L6"/>
<dbReference type="GO" id="GO:0051213">
    <property type="term" value="F:dioxygenase activity"/>
    <property type="evidence" value="ECO:0007669"/>
    <property type="project" value="UniProtKB-KW"/>
</dbReference>
<keyword evidence="6" id="KW-1185">Reference proteome</keyword>
<dbReference type="Gene3D" id="2.60.120.330">
    <property type="entry name" value="B-lactam Antibiotic, Isopenicillin N Synthase, Chain"/>
    <property type="match status" value="1"/>
</dbReference>
<evidence type="ECO:0000259" key="4">
    <source>
        <dbReference type="Pfam" id="PF05118"/>
    </source>
</evidence>
<dbReference type="RefSeq" id="WP_051548824.1">
    <property type="nucleotide sequence ID" value="NZ_FONH01000021.1"/>
</dbReference>
<dbReference type="InterPro" id="IPR051821">
    <property type="entry name" value="Asp/Asn_beta-hydroxylase"/>
</dbReference>
<evidence type="ECO:0000313" key="6">
    <source>
        <dbReference type="Proteomes" id="UP000199477"/>
    </source>
</evidence>
<comment type="similarity">
    <text evidence="1">Belongs to the aspartyl/asparaginyl beta-hydroxylase family.</text>
</comment>
<dbReference type="InterPro" id="IPR027443">
    <property type="entry name" value="IPNS-like_sf"/>
</dbReference>
<keyword evidence="2" id="KW-0223">Dioxygenase</keyword>
<proteinExistence type="inferred from homology"/>
<evidence type="ECO:0000256" key="1">
    <source>
        <dbReference type="ARBA" id="ARBA00007730"/>
    </source>
</evidence>
<accession>A0A1I2J3L6</accession>
<dbReference type="InterPro" id="IPR007803">
    <property type="entry name" value="Asp/Arg/Pro-Hydrxlase"/>
</dbReference>
<feature type="domain" description="Aspartyl/asparaginy/proline hydroxylase" evidence="4">
    <location>
        <begin position="40"/>
        <end position="199"/>
    </location>
</feature>